<dbReference type="PANTHER" id="PTHR42951:SF4">
    <property type="entry name" value="ACYL-COENZYME A THIOESTERASE MBLAC2"/>
    <property type="match status" value="1"/>
</dbReference>
<dbReference type="PROSITE" id="PS51257">
    <property type="entry name" value="PROKAR_LIPOPROTEIN"/>
    <property type="match status" value="1"/>
</dbReference>
<comment type="cofactor">
    <cofactor evidence="2 13">
        <name>Zn(2+)</name>
        <dbReference type="ChEBI" id="CHEBI:29105"/>
    </cofactor>
</comment>
<protein>
    <recommendedName>
        <fullName evidence="6 13">Beta-lactamase</fullName>
        <ecNumber evidence="6 13">3.5.2.6</ecNumber>
    </recommendedName>
</protein>
<evidence type="ECO:0000256" key="2">
    <source>
        <dbReference type="ARBA" id="ARBA00001947"/>
    </source>
</evidence>
<evidence type="ECO:0000256" key="1">
    <source>
        <dbReference type="ARBA" id="ARBA00001526"/>
    </source>
</evidence>
<dbReference type="PANTHER" id="PTHR42951">
    <property type="entry name" value="METALLO-BETA-LACTAMASE DOMAIN-CONTAINING"/>
    <property type="match status" value="1"/>
</dbReference>
<dbReference type="PROSITE" id="PS00743">
    <property type="entry name" value="BETA_LACTAMASE_B_1"/>
    <property type="match status" value="1"/>
</dbReference>
<evidence type="ECO:0000256" key="3">
    <source>
        <dbReference type="ARBA" id="ARBA00004418"/>
    </source>
</evidence>
<dbReference type="SMART" id="SM00849">
    <property type="entry name" value="Lactamase_B"/>
    <property type="match status" value="1"/>
</dbReference>
<gene>
    <name evidence="15" type="primary">bla</name>
    <name evidence="15" type="ORF">EZE20_06315</name>
</gene>
<keyword evidence="8" id="KW-0732">Signal</keyword>
<evidence type="ECO:0000256" key="7">
    <source>
        <dbReference type="ARBA" id="ARBA00022723"/>
    </source>
</evidence>
<keyword evidence="9" id="KW-0574">Periplasm</keyword>
<dbReference type="Proteomes" id="UP000295706">
    <property type="component" value="Unassembled WGS sequence"/>
</dbReference>
<comment type="subunit">
    <text evidence="5">Monomer.</text>
</comment>
<dbReference type="AlphaFoldDB" id="A0A4R4KHH2"/>
<dbReference type="EMBL" id="SMJU01000003">
    <property type="protein sequence ID" value="TDB67554.1"/>
    <property type="molecule type" value="Genomic_DNA"/>
</dbReference>
<evidence type="ECO:0000256" key="11">
    <source>
        <dbReference type="ARBA" id="ARBA00022833"/>
    </source>
</evidence>
<dbReference type="GO" id="GO:0017001">
    <property type="term" value="P:antibiotic catabolic process"/>
    <property type="evidence" value="ECO:0007669"/>
    <property type="project" value="InterPro"/>
</dbReference>
<reference evidence="15 16" key="1">
    <citation type="submission" date="2019-02" db="EMBL/GenBank/DDBJ databases">
        <title>Arundinibacter roseus gen. nov., sp. nov., a new member of the family Cytophagaceae.</title>
        <authorList>
            <person name="Szuroczki S."/>
            <person name="Khayer B."/>
            <person name="Sproer C."/>
            <person name="Toumi M."/>
            <person name="Szabo A."/>
            <person name="Felfoldi T."/>
            <person name="Schumann P."/>
            <person name="Toth E."/>
        </authorList>
    </citation>
    <scope>NUCLEOTIDE SEQUENCE [LARGE SCALE GENOMIC DNA]</scope>
    <source>
        <strain evidence="15 16">DMA-k-7a</strain>
    </source>
</reference>
<comment type="subcellular location">
    <subcellularLocation>
        <location evidence="3">Periplasm</location>
    </subcellularLocation>
</comment>
<dbReference type="GO" id="GO:0042597">
    <property type="term" value="C:periplasmic space"/>
    <property type="evidence" value="ECO:0007669"/>
    <property type="project" value="UniProtKB-SubCell"/>
</dbReference>
<dbReference type="InterPro" id="IPR001279">
    <property type="entry name" value="Metallo-B-lactamas"/>
</dbReference>
<evidence type="ECO:0000256" key="8">
    <source>
        <dbReference type="ARBA" id="ARBA00022729"/>
    </source>
</evidence>
<evidence type="ECO:0000313" key="16">
    <source>
        <dbReference type="Proteomes" id="UP000295706"/>
    </source>
</evidence>
<evidence type="ECO:0000256" key="5">
    <source>
        <dbReference type="ARBA" id="ARBA00011245"/>
    </source>
</evidence>
<dbReference type="InterPro" id="IPR058199">
    <property type="entry name" value="BlaB//VIM/IMP-1"/>
</dbReference>
<evidence type="ECO:0000256" key="12">
    <source>
        <dbReference type="ARBA" id="ARBA00023251"/>
    </source>
</evidence>
<name>A0A4R4KHH2_9BACT</name>
<dbReference type="InterPro" id="IPR036866">
    <property type="entry name" value="RibonucZ/Hydroxyglut_hydro"/>
</dbReference>
<dbReference type="EC" id="3.5.2.6" evidence="6 13"/>
<dbReference type="RefSeq" id="WP_132115651.1">
    <property type="nucleotide sequence ID" value="NZ_SMJU01000003.1"/>
</dbReference>
<dbReference type="GO" id="GO:0008270">
    <property type="term" value="F:zinc ion binding"/>
    <property type="evidence" value="ECO:0007669"/>
    <property type="project" value="InterPro"/>
</dbReference>
<dbReference type="Pfam" id="PF00753">
    <property type="entry name" value="Lactamase_B"/>
    <property type="match status" value="1"/>
</dbReference>
<keyword evidence="10 13" id="KW-0378">Hydrolase</keyword>
<proteinExistence type="inferred from homology"/>
<evidence type="ECO:0000256" key="10">
    <source>
        <dbReference type="ARBA" id="ARBA00022801"/>
    </source>
</evidence>
<comment type="caution">
    <text evidence="15">The sequence shown here is derived from an EMBL/GenBank/DDBJ whole genome shotgun (WGS) entry which is preliminary data.</text>
</comment>
<dbReference type="CDD" id="cd16302">
    <property type="entry name" value="CcrA-like_MBL-B1"/>
    <property type="match status" value="1"/>
</dbReference>
<keyword evidence="7 13" id="KW-0479">Metal-binding</keyword>
<evidence type="ECO:0000313" key="15">
    <source>
        <dbReference type="EMBL" id="TDB67554.1"/>
    </source>
</evidence>
<evidence type="ECO:0000256" key="13">
    <source>
        <dbReference type="RuleBase" id="RU361140"/>
    </source>
</evidence>
<dbReference type="SUPFAM" id="SSF56281">
    <property type="entry name" value="Metallo-hydrolase/oxidoreductase"/>
    <property type="match status" value="1"/>
</dbReference>
<accession>A0A4R4KHH2</accession>
<evidence type="ECO:0000256" key="6">
    <source>
        <dbReference type="ARBA" id="ARBA00012865"/>
    </source>
</evidence>
<organism evidence="15 16">
    <name type="scientific">Arundinibacter roseus</name>
    <dbReference type="NCBI Taxonomy" id="2070510"/>
    <lineage>
        <taxon>Bacteria</taxon>
        <taxon>Pseudomonadati</taxon>
        <taxon>Bacteroidota</taxon>
        <taxon>Cytophagia</taxon>
        <taxon>Cytophagales</taxon>
        <taxon>Spirosomataceae</taxon>
        <taxon>Arundinibacter</taxon>
    </lineage>
</organism>
<keyword evidence="11 13" id="KW-0862">Zinc</keyword>
<comment type="similarity">
    <text evidence="4 13">Belongs to the metallo-beta-lactamase superfamily. Class-B beta-lactamase family.</text>
</comment>
<dbReference type="Gene3D" id="3.60.15.10">
    <property type="entry name" value="Ribonuclease Z/Hydroxyacylglutathione hydrolase-like"/>
    <property type="match status" value="1"/>
</dbReference>
<feature type="domain" description="Metallo-beta-lactamase" evidence="14">
    <location>
        <begin position="57"/>
        <end position="226"/>
    </location>
</feature>
<keyword evidence="16" id="KW-1185">Reference proteome</keyword>
<dbReference type="InterPro" id="IPR001018">
    <property type="entry name" value="Beta-lactamase_class-B_CS"/>
</dbReference>
<dbReference type="OrthoDB" id="9769598at2"/>
<sequence length="246" mass="27220">MKILFVPVLFIFLLFGCQSVKVTDQSFSSERLIVQKLKDHVYLHTSYLQTQTFGKVSCNGMIVYDKNQAVIYDTPGDDSTSAQLIAWVKDQLHCKVVAIIPTHFHTDCLGGLAEFHRQGIPSYASLRTINLAEKMKYVVPQKSFDTSLELTVGNQKVLVDFPGEGHTRDNVIGYFPSEKVMFGGCLIKEVNAGKGNLEDANLAAWSQTVTNLKNKYADAEVVIPGHGKVGNTALLDYTVSLFAQPK</sequence>
<dbReference type="GO" id="GO:0008800">
    <property type="term" value="F:beta-lactamase activity"/>
    <property type="evidence" value="ECO:0007669"/>
    <property type="project" value="UniProtKB-UniRule"/>
</dbReference>
<evidence type="ECO:0000259" key="14">
    <source>
        <dbReference type="SMART" id="SM00849"/>
    </source>
</evidence>
<dbReference type="InterPro" id="IPR050855">
    <property type="entry name" value="NDM-1-like"/>
</dbReference>
<dbReference type="PROSITE" id="PS00744">
    <property type="entry name" value="BETA_LACTAMASE_B_2"/>
    <property type="match status" value="1"/>
</dbReference>
<evidence type="ECO:0000256" key="4">
    <source>
        <dbReference type="ARBA" id="ARBA00005250"/>
    </source>
</evidence>
<dbReference type="GO" id="GO:0046677">
    <property type="term" value="P:response to antibiotic"/>
    <property type="evidence" value="ECO:0007669"/>
    <property type="project" value="UniProtKB-UniRule"/>
</dbReference>
<dbReference type="NCBIfam" id="NF012229">
    <property type="entry name" value="bla_class_B_core"/>
    <property type="match status" value="1"/>
</dbReference>
<comment type="catalytic activity">
    <reaction evidence="1 13">
        <text>a beta-lactam + H2O = a substituted beta-amino acid</text>
        <dbReference type="Rhea" id="RHEA:20401"/>
        <dbReference type="ChEBI" id="CHEBI:15377"/>
        <dbReference type="ChEBI" id="CHEBI:35627"/>
        <dbReference type="ChEBI" id="CHEBI:140347"/>
        <dbReference type="EC" id="3.5.2.6"/>
    </reaction>
</comment>
<keyword evidence="12 13" id="KW-0046">Antibiotic resistance</keyword>
<dbReference type="NCBIfam" id="NF033088">
    <property type="entry name" value="bla_subclass_B1"/>
    <property type="match status" value="1"/>
</dbReference>
<evidence type="ECO:0000256" key="9">
    <source>
        <dbReference type="ARBA" id="ARBA00022764"/>
    </source>
</evidence>